<evidence type="ECO:0000256" key="3">
    <source>
        <dbReference type="ARBA" id="ARBA00022538"/>
    </source>
</evidence>
<keyword evidence="3" id="KW-0633">Potassium transport</keyword>
<dbReference type="SMART" id="SM00054">
    <property type="entry name" value="EFh"/>
    <property type="match status" value="2"/>
</dbReference>
<dbReference type="PANTHER" id="PTHR11537:SF254">
    <property type="entry name" value="POTASSIUM VOLTAGE-GATED CHANNEL PROTEIN SHAB"/>
    <property type="match status" value="1"/>
</dbReference>
<feature type="region of interest" description="Disordered" evidence="13">
    <location>
        <begin position="103"/>
        <end position="122"/>
    </location>
</feature>
<accession>A0AA36IGS0</accession>
<dbReference type="Pfam" id="PF00520">
    <property type="entry name" value="Ion_trans"/>
    <property type="match status" value="1"/>
</dbReference>
<dbReference type="GO" id="GO:0008076">
    <property type="term" value="C:voltage-gated potassium channel complex"/>
    <property type="evidence" value="ECO:0007669"/>
    <property type="project" value="InterPro"/>
</dbReference>
<evidence type="ECO:0000256" key="6">
    <source>
        <dbReference type="ARBA" id="ARBA00022837"/>
    </source>
</evidence>
<dbReference type="InterPro" id="IPR028325">
    <property type="entry name" value="VG_K_chnl"/>
</dbReference>
<evidence type="ECO:0000259" key="15">
    <source>
        <dbReference type="PROSITE" id="PS50222"/>
    </source>
</evidence>
<dbReference type="Proteomes" id="UP001178507">
    <property type="component" value="Unassembled WGS sequence"/>
</dbReference>
<comment type="subcellular location">
    <subcellularLocation>
        <location evidence="1">Membrane</location>
        <topology evidence="1">Multi-pass membrane protein</topology>
    </subcellularLocation>
</comment>
<feature type="domain" description="EF-hand" evidence="15">
    <location>
        <begin position="420"/>
        <end position="455"/>
    </location>
</feature>
<feature type="compositionally biased region" description="Polar residues" evidence="13">
    <location>
        <begin position="103"/>
        <end position="116"/>
    </location>
</feature>
<feature type="domain" description="EF-hand" evidence="15">
    <location>
        <begin position="456"/>
        <end position="491"/>
    </location>
</feature>
<dbReference type="PRINTS" id="PR00169">
    <property type="entry name" value="KCHANNEL"/>
</dbReference>
<dbReference type="InterPro" id="IPR002048">
    <property type="entry name" value="EF_hand_dom"/>
</dbReference>
<feature type="transmembrane region" description="Helical" evidence="14">
    <location>
        <begin position="370"/>
        <end position="392"/>
    </location>
</feature>
<dbReference type="Gene3D" id="1.10.238.10">
    <property type="entry name" value="EF-hand"/>
    <property type="match status" value="1"/>
</dbReference>
<gene>
    <name evidence="16" type="ORF">EVOR1521_LOCUS13153</name>
</gene>
<keyword evidence="8" id="KW-0630">Potassium</keyword>
<dbReference type="InterPro" id="IPR005821">
    <property type="entry name" value="Ion_trans_dom"/>
</dbReference>
<evidence type="ECO:0000256" key="11">
    <source>
        <dbReference type="ARBA" id="ARBA00023136"/>
    </source>
</evidence>
<comment type="caution">
    <text evidence="16">The sequence shown here is derived from an EMBL/GenBank/DDBJ whole genome shotgun (WGS) entry which is preliminary data.</text>
</comment>
<feature type="transmembrane region" description="Helical" evidence="14">
    <location>
        <begin position="346"/>
        <end position="364"/>
    </location>
</feature>
<proteinExistence type="predicted"/>
<keyword evidence="12" id="KW-0407">Ion channel</keyword>
<keyword evidence="6" id="KW-0106">Calcium</keyword>
<reference evidence="16" key="1">
    <citation type="submission" date="2023-08" db="EMBL/GenBank/DDBJ databases">
        <authorList>
            <person name="Chen Y."/>
            <person name="Shah S."/>
            <person name="Dougan E. K."/>
            <person name="Thang M."/>
            <person name="Chan C."/>
        </authorList>
    </citation>
    <scope>NUCLEOTIDE SEQUENCE</scope>
</reference>
<dbReference type="Pfam" id="PF13202">
    <property type="entry name" value="EF-hand_5"/>
    <property type="match status" value="1"/>
</dbReference>
<evidence type="ECO:0000256" key="4">
    <source>
        <dbReference type="ARBA" id="ARBA00022692"/>
    </source>
</evidence>
<keyword evidence="17" id="KW-1185">Reference proteome</keyword>
<dbReference type="PANTHER" id="PTHR11537">
    <property type="entry name" value="VOLTAGE-GATED POTASSIUM CHANNEL"/>
    <property type="match status" value="1"/>
</dbReference>
<dbReference type="InterPro" id="IPR027359">
    <property type="entry name" value="Volt_channel_dom_sf"/>
</dbReference>
<dbReference type="Gene3D" id="1.20.120.350">
    <property type="entry name" value="Voltage-gated potassium channels. Chain C"/>
    <property type="match status" value="1"/>
</dbReference>
<keyword evidence="7" id="KW-0851">Voltage-gated channel</keyword>
<dbReference type="CDD" id="cd00051">
    <property type="entry name" value="EFh"/>
    <property type="match status" value="1"/>
</dbReference>
<sequence length="528" mass="59321">MKLPNLIEEKSGEEKSRPLAIIDAKLDRISEQVDSCLSEVLSLKPDRKLRPSWRGDELLPVIPNAGSQDSARTPPRRNSRSSRPPRSSTVSWASFSARPESSKALSSRASQYPSRLNSDRRRCHPHSVDLTAAWQSHAKALSQDIELSNSHQPLIRLMTRSRCDDLWELLDDPDSSRYAWWASQVLKISVIVGLLVSQVQTAEEPILSTELAALVETTFDVLFCTEFACRILSAPSKRSYFLDPLNWADMFSATALPLRASVGFEVYPALNGSRNIQVILLLFLPIVRFLKLLRYFETFRLLIHAARSSVDALPVLFYIMTVITLVAATAIYLAESRANIPSMHHSLWLAIVTMTTVGYGDYYPTSLAGYIIASVLTFVSVLFLALPVGIIGNEFTACWQGRSQVLLKTRMRKCLLKWGYTANDLKTLISFVDADADGFLTLVEFLELVRQMRIGLSAEDAVDLFMLFDSDQNGRIDHAEFVRQVFPEEFVKDTARQTVQDKSLRISQALQHLEVVRGDSNEVSETES</sequence>
<evidence type="ECO:0000256" key="7">
    <source>
        <dbReference type="ARBA" id="ARBA00022882"/>
    </source>
</evidence>
<evidence type="ECO:0000256" key="2">
    <source>
        <dbReference type="ARBA" id="ARBA00022448"/>
    </source>
</evidence>
<evidence type="ECO:0000256" key="10">
    <source>
        <dbReference type="ARBA" id="ARBA00023065"/>
    </source>
</evidence>
<dbReference type="GO" id="GO:0001508">
    <property type="term" value="P:action potential"/>
    <property type="evidence" value="ECO:0007669"/>
    <property type="project" value="TreeGrafter"/>
</dbReference>
<organism evidence="16 17">
    <name type="scientific">Effrenium voratum</name>
    <dbReference type="NCBI Taxonomy" id="2562239"/>
    <lineage>
        <taxon>Eukaryota</taxon>
        <taxon>Sar</taxon>
        <taxon>Alveolata</taxon>
        <taxon>Dinophyceae</taxon>
        <taxon>Suessiales</taxon>
        <taxon>Symbiodiniaceae</taxon>
        <taxon>Effrenium</taxon>
    </lineage>
</organism>
<dbReference type="AlphaFoldDB" id="A0AA36IGS0"/>
<keyword evidence="5" id="KW-0631">Potassium channel</keyword>
<dbReference type="SUPFAM" id="SSF81324">
    <property type="entry name" value="Voltage-gated potassium channels"/>
    <property type="match status" value="1"/>
</dbReference>
<dbReference type="GO" id="GO:0005509">
    <property type="term" value="F:calcium ion binding"/>
    <property type="evidence" value="ECO:0007669"/>
    <property type="project" value="InterPro"/>
</dbReference>
<evidence type="ECO:0000256" key="12">
    <source>
        <dbReference type="ARBA" id="ARBA00023303"/>
    </source>
</evidence>
<dbReference type="InterPro" id="IPR018247">
    <property type="entry name" value="EF_Hand_1_Ca_BS"/>
</dbReference>
<dbReference type="EMBL" id="CAUJNA010001446">
    <property type="protein sequence ID" value="CAJ1386993.1"/>
    <property type="molecule type" value="Genomic_DNA"/>
</dbReference>
<dbReference type="PROSITE" id="PS50222">
    <property type="entry name" value="EF_HAND_2"/>
    <property type="match status" value="2"/>
</dbReference>
<dbReference type="GO" id="GO:0005249">
    <property type="term" value="F:voltage-gated potassium channel activity"/>
    <property type="evidence" value="ECO:0007669"/>
    <property type="project" value="InterPro"/>
</dbReference>
<dbReference type="InterPro" id="IPR011992">
    <property type="entry name" value="EF-hand-dom_pair"/>
</dbReference>
<evidence type="ECO:0000313" key="16">
    <source>
        <dbReference type="EMBL" id="CAJ1386993.1"/>
    </source>
</evidence>
<dbReference type="SUPFAM" id="SSF47473">
    <property type="entry name" value="EF-hand"/>
    <property type="match status" value="1"/>
</dbReference>
<feature type="transmembrane region" description="Helical" evidence="14">
    <location>
        <begin position="316"/>
        <end position="334"/>
    </location>
</feature>
<feature type="region of interest" description="Disordered" evidence="13">
    <location>
        <begin position="55"/>
        <end position="95"/>
    </location>
</feature>
<keyword evidence="11 14" id="KW-0472">Membrane</keyword>
<evidence type="ECO:0000256" key="5">
    <source>
        <dbReference type="ARBA" id="ARBA00022826"/>
    </source>
</evidence>
<keyword evidence="10" id="KW-0406">Ion transport</keyword>
<protein>
    <recommendedName>
        <fullName evidence="15">EF-hand domain-containing protein</fullName>
    </recommendedName>
</protein>
<evidence type="ECO:0000256" key="14">
    <source>
        <dbReference type="SAM" id="Phobius"/>
    </source>
</evidence>
<dbReference type="Gene3D" id="1.10.287.70">
    <property type="match status" value="1"/>
</dbReference>
<keyword evidence="4 14" id="KW-0812">Transmembrane</keyword>
<keyword evidence="2" id="KW-0813">Transport</keyword>
<evidence type="ECO:0000256" key="13">
    <source>
        <dbReference type="SAM" id="MobiDB-lite"/>
    </source>
</evidence>
<name>A0AA36IGS0_9DINO</name>
<evidence type="ECO:0000256" key="1">
    <source>
        <dbReference type="ARBA" id="ARBA00004141"/>
    </source>
</evidence>
<evidence type="ECO:0000313" key="17">
    <source>
        <dbReference type="Proteomes" id="UP001178507"/>
    </source>
</evidence>
<evidence type="ECO:0000256" key="8">
    <source>
        <dbReference type="ARBA" id="ARBA00022958"/>
    </source>
</evidence>
<dbReference type="PROSITE" id="PS00018">
    <property type="entry name" value="EF_HAND_1"/>
    <property type="match status" value="2"/>
</dbReference>
<keyword evidence="9 14" id="KW-1133">Transmembrane helix</keyword>
<evidence type="ECO:0000256" key="9">
    <source>
        <dbReference type="ARBA" id="ARBA00022989"/>
    </source>
</evidence>